<feature type="transmembrane region" description="Helical" evidence="6">
    <location>
        <begin position="179"/>
        <end position="201"/>
    </location>
</feature>
<dbReference type="PROSITE" id="PS50850">
    <property type="entry name" value="MFS"/>
    <property type="match status" value="1"/>
</dbReference>
<feature type="transmembrane region" description="Helical" evidence="6">
    <location>
        <begin position="146"/>
        <end position="167"/>
    </location>
</feature>
<evidence type="ECO:0000256" key="6">
    <source>
        <dbReference type="SAM" id="Phobius"/>
    </source>
</evidence>
<feature type="domain" description="Major facilitator superfamily (MFS) profile" evidence="7">
    <location>
        <begin position="21"/>
        <end position="417"/>
    </location>
</feature>
<feature type="transmembrane region" description="Helical" evidence="6">
    <location>
        <begin position="394"/>
        <end position="414"/>
    </location>
</feature>
<keyword evidence="9" id="KW-1185">Reference proteome</keyword>
<evidence type="ECO:0000256" key="5">
    <source>
        <dbReference type="ARBA" id="ARBA00023136"/>
    </source>
</evidence>
<dbReference type="EMBL" id="BLAE01000028">
    <property type="protein sequence ID" value="GES11285.1"/>
    <property type="molecule type" value="Genomic_DNA"/>
</dbReference>
<dbReference type="Proteomes" id="UP000331127">
    <property type="component" value="Unassembled WGS sequence"/>
</dbReference>
<feature type="transmembrane region" description="Helical" evidence="6">
    <location>
        <begin position="363"/>
        <end position="382"/>
    </location>
</feature>
<accession>A0A5M3WPU7</accession>
<comment type="caution">
    <text evidence="8">The sequence shown here is derived from an EMBL/GenBank/DDBJ whole genome shotgun (WGS) entry which is preliminary data.</text>
</comment>
<evidence type="ECO:0000259" key="7">
    <source>
        <dbReference type="PROSITE" id="PS50850"/>
    </source>
</evidence>
<protein>
    <submittedName>
        <fullName evidence="8">MFS transporter</fullName>
    </submittedName>
</protein>
<keyword evidence="3 6" id="KW-0812">Transmembrane</keyword>
<comment type="subcellular location">
    <subcellularLocation>
        <location evidence="1">Cell membrane</location>
        <topology evidence="1">Multi-pass membrane protein</topology>
    </subcellularLocation>
</comment>
<keyword evidence="5 6" id="KW-0472">Membrane</keyword>
<evidence type="ECO:0000256" key="4">
    <source>
        <dbReference type="ARBA" id="ARBA00022989"/>
    </source>
</evidence>
<sequence length="458" mass="48474">MTTAEIRPVTAGKKQRSPWWVIIGAGIAGMCAPGPVSLGTLGLFVLPMNAELGWSRTQVSAGFTFAAFGMAIGLVVVGRLLDRLAVRWIIIPSFLGYATVFALLAAVGKDSLPLYYTLHFLVGLLGSGTSIPFSKALVSWFDNRRGMAIGVMTGFWGLGSSLMPLLASPLITLFGWRGAYVVLALLVMIVATSAVSALVRVRAERSLRGRLVKEVVDARSASVVTLDVPGLTFRQALRSRQFWMITLGLGMAGLTVTGIQVSLVPMMVDRGIEPAQAAFLLTILGLSGLVGRVAGGFVIDRVPGRIIGAVVVLIPIAGLLFLRPPFAVVAVAVAVIGLALGIENDLVVFFITRYLGTREYGRIVGVIQAAFLMTSAFGPVVFSAAHDQFGSYSTIIPVFIVGLVVSAIVILLLGRYRYPAVRGFDQLAAKDELAAAEILSEQAGREGNTTPAAEGAQR</sequence>
<dbReference type="InterPro" id="IPR036259">
    <property type="entry name" value="MFS_trans_sf"/>
</dbReference>
<gene>
    <name evidence="8" type="ORF">Amac_048820</name>
</gene>
<feature type="transmembrane region" description="Helical" evidence="6">
    <location>
        <begin position="242"/>
        <end position="263"/>
    </location>
</feature>
<dbReference type="Pfam" id="PF07690">
    <property type="entry name" value="MFS_1"/>
    <property type="match status" value="1"/>
</dbReference>
<dbReference type="PANTHER" id="PTHR43385">
    <property type="entry name" value="RIBOFLAVIN TRANSPORTER RIBJ"/>
    <property type="match status" value="1"/>
</dbReference>
<feature type="transmembrane region" description="Helical" evidence="6">
    <location>
        <begin position="88"/>
        <end position="108"/>
    </location>
</feature>
<evidence type="ECO:0000313" key="8">
    <source>
        <dbReference type="EMBL" id="GES11285.1"/>
    </source>
</evidence>
<dbReference type="InterPro" id="IPR011701">
    <property type="entry name" value="MFS"/>
</dbReference>
<keyword evidence="2" id="KW-0813">Transport</keyword>
<evidence type="ECO:0000256" key="3">
    <source>
        <dbReference type="ARBA" id="ARBA00022692"/>
    </source>
</evidence>
<feature type="transmembrane region" description="Helical" evidence="6">
    <location>
        <begin position="58"/>
        <end position="81"/>
    </location>
</feature>
<dbReference type="InterPro" id="IPR020846">
    <property type="entry name" value="MFS_dom"/>
</dbReference>
<dbReference type="SUPFAM" id="SSF103473">
    <property type="entry name" value="MFS general substrate transporter"/>
    <property type="match status" value="1"/>
</dbReference>
<evidence type="ECO:0000256" key="1">
    <source>
        <dbReference type="ARBA" id="ARBA00004651"/>
    </source>
</evidence>
<dbReference type="PANTHER" id="PTHR43385:SF1">
    <property type="entry name" value="RIBOFLAVIN TRANSPORTER RIBJ"/>
    <property type="match status" value="1"/>
</dbReference>
<dbReference type="GO" id="GO:0022857">
    <property type="term" value="F:transmembrane transporter activity"/>
    <property type="evidence" value="ECO:0007669"/>
    <property type="project" value="InterPro"/>
</dbReference>
<evidence type="ECO:0000313" key="9">
    <source>
        <dbReference type="Proteomes" id="UP000331127"/>
    </source>
</evidence>
<organism evidence="8 9">
    <name type="scientific">Acrocarpospora macrocephala</name>
    <dbReference type="NCBI Taxonomy" id="150177"/>
    <lineage>
        <taxon>Bacteria</taxon>
        <taxon>Bacillati</taxon>
        <taxon>Actinomycetota</taxon>
        <taxon>Actinomycetes</taxon>
        <taxon>Streptosporangiales</taxon>
        <taxon>Streptosporangiaceae</taxon>
        <taxon>Acrocarpospora</taxon>
    </lineage>
</organism>
<dbReference type="Gene3D" id="1.20.1250.20">
    <property type="entry name" value="MFS general substrate transporter like domains"/>
    <property type="match status" value="2"/>
</dbReference>
<dbReference type="CDD" id="cd17355">
    <property type="entry name" value="MFS_YcxA_like"/>
    <property type="match status" value="1"/>
</dbReference>
<dbReference type="OrthoDB" id="146345at2"/>
<feature type="transmembrane region" description="Helical" evidence="6">
    <location>
        <begin position="114"/>
        <end position="134"/>
    </location>
</feature>
<proteinExistence type="predicted"/>
<evidence type="ECO:0000256" key="2">
    <source>
        <dbReference type="ARBA" id="ARBA00022448"/>
    </source>
</evidence>
<keyword evidence="4 6" id="KW-1133">Transmembrane helix</keyword>
<name>A0A5M3WPU7_9ACTN</name>
<dbReference type="InterPro" id="IPR052983">
    <property type="entry name" value="MFS_Riboflavin_Transporter"/>
</dbReference>
<feature type="transmembrane region" description="Helical" evidence="6">
    <location>
        <begin position="306"/>
        <end position="322"/>
    </location>
</feature>
<dbReference type="RefSeq" id="WP_155356657.1">
    <property type="nucleotide sequence ID" value="NZ_BAAAHL010000011.1"/>
</dbReference>
<feature type="transmembrane region" description="Helical" evidence="6">
    <location>
        <begin position="275"/>
        <end position="294"/>
    </location>
</feature>
<reference evidence="8 9" key="1">
    <citation type="submission" date="2019-10" db="EMBL/GenBank/DDBJ databases">
        <title>Whole genome shotgun sequence of Acrocarpospora macrocephala NBRC 16266.</title>
        <authorList>
            <person name="Ichikawa N."/>
            <person name="Kimura A."/>
            <person name="Kitahashi Y."/>
            <person name="Komaki H."/>
            <person name="Oguchi A."/>
        </authorList>
    </citation>
    <scope>NUCLEOTIDE SEQUENCE [LARGE SCALE GENOMIC DNA]</scope>
    <source>
        <strain evidence="8 9">NBRC 16266</strain>
    </source>
</reference>
<dbReference type="AlphaFoldDB" id="A0A5M3WPU7"/>
<feature type="transmembrane region" description="Helical" evidence="6">
    <location>
        <begin position="328"/>
        <end position="351"/>
    </location>
</feature>
<feature type="transmembrane region" description="Helical" evidence="6">
    <location>
        <begin position="20"/>
        <end position="46"/>
    </location>
</feature>
<dbReference type="GO" id="GO:0005886">
    <property type="term" value="C:plasma membrane"/>
    <property type="evidence" value="ECO:0007669"/>
    <property type="project" value="UniProtKB-SubCell"/>
</dbReference>